<evidence type="ECO:0000256" key="1">
    <source>
        <dbReference type="ARBA" id="ARBA00022737"/>
    </source>
</evidence>
<dbReference type="PANTHER" id="PTHR44186">
    <property type="match status" value="1"/>
</dbReference>
<keyword evidence="3" id="KW-0732">Signal</keyword>
<dbReference type="PANTHER" id="PTHR44186:SF1">
    <property type="entry name" value="BARDET-BIEDL SYNDROME 4 PROTEIN"/>
    <property type="match status" value="1"/>
</dbReference>
<dbReference type="InterPro" id="IPR019734">
    <property type="entry name" value="TPR_rpt"/>
</dbReference>
<comment type="caution">
    <text evidence="4">The sequence shown here is derived from an EMBL/GenBank/DDBJ whole genome shotgun (WGS) entry which is preliminary data.</text>
</comment>
<gene>
    <name evidence="4" type="ORF">OPS25_04125</name>
</gene>
<dbReference type="Gene3D" id="1.25.40.10">
    <property type="entry name" value="Tetratricopeptide repeat domain"/>
    <property type="match status" value="2"/>
</dbReference>
<organism evidence="4 5">
    <name type="scientific">Alteromonas aquimaris</name>
    <dbReference type="NCBI Taxonomy" id="2998417"/>
    <lineage>
        <taxon>Bacteria</taxon>
        <taxon>Pseudomonadati</taxon>
        <taxon>Pseudomonadota</taxon>
        <taxon>Gammaproteobacteria</taxon>
        <taxon>Alteromonadales</taxon>
        <taxon>Alteromonadaceae</taxon>
        <taxon>Alteromonas/Salinimonas group</taxon>
        <taxon>Alteromonas</taxon>
    </lineage>
</organism>
<evidence type="ECO:0000313" key="5">
    <source>
        <dbReference type="Proteomes" id="UP001142810"/>
    </source>
</evidence>
<dbReference type="Pfam" id="PF13432">
    <property type="entry name" value="TPR_16"/>
    <property type="match status" value="1"/>
</dbReference>
<evidence type="ECO:0000313" key="4">
    <source>
        <dbReference type="EMBL" id="MCW8107690.1"/>
    </source>
</evidence>
<keyword evidence="1" id="KW-0677">Repeat</keyword>
<dbReference type="SUPFAM" id="SSF48452">
    <property type="entry name" value="TPR-like"/>
    <property type="match status" value="1"/>
</dbReference>
<name>A0ABT3P4J7_9ALTE</name>
<dbReference type="InterPro" id="IPR011990">
    <property type="entry name" value="TPR-like_helical_dom_sf"/>
</dbReference>
<dbReference type="SMART" id="SM00028">
    <property type="entry name" value="TPR"/>
    <property type="match status" value="4"/>
</dbReference>
<keyword evidence="2" id="KW-0802">TPR repeat</keyword>
<protein>
    <submittedName>
        <fullName evidence="4">Tetratricopeptide repeat protein</fullName>
    </submittedName>
</protein>
<evidence type="ECO:0000256" key="2">
    <source>
        <dbReference type="ARBA" id="ARBA00022803"/>
    </source>
</evidence>
<reference evidence="4" key="1">
    <citation type="submission" date="2022-11" db="EMBL/GenBank/DDBJ databases">
        <title>Alteromonas sp. nov., isolated from sea water of the Qingdao.</title>
        <authorList>
            <person name="Wang Q."/>
        </authorList>
    </citation>
    <scope>NUCLEOTIDE SEQUENCE</scope>
    <source>
        <strain evidence="4">ASW11-7</strain>
    </source>
</reference>
<sequence>MMKLKLNKPIVALMLGASSMMFSHAGFAQTSNAPVVCPGYQKGNTKLVGERTGKKVQRAFEAYNEDRVDEALEILMDIDPSDNFDKAYVNRFIGNLLAAKEGEGNRAYNYLISSVEPKVLNDLEHSQTLKLIGDLSMQEQKYSEAIKWYNQWMDFTCKEDPDVYTRLAQAFYESKQLDKMIEPADKAIALYKEPNKNPYVLKLTSYYERKMYPETVKVSEQLVSLFPEEPKWWTQLGLFYILVEDYKKSLATFEVAYNNGWLTKENHIKQIAQLYASNGIPYKSAKVMEKHLKEGLVEDSASNLASIANAFHQAKNYETAANYYGRAATKSSDPDHYRKQGTLLIVAEEYKKAIGALESALERGADDPGKIHFSLMEAHFYLGNYKRAFEYAEMAKKDSSVRRNASAWIPYIKEKAKNRGITI</sequence>
<evidence type="ECO:0000256" key="3">
    <source>
        <dbReference type="SAM" id="SignalP"/>
    </source>
</evidence>
<accession>A0ABT3P4J7</accession>
<dbReference type="RefSeq" id="WP_265616389.1">
    <property type="nucleotide sequence ID" value="NZ_JAPFRD010000005.1"/>
</dbReference>
<feature type="signal peptide" evidence="3">
    <location>
        <begin position="1"/>
        <end position="28"/>
    </location>
</feature>
<dbReference type="Proteomes" id="UP001142810">
    <property type="component" value="Unassembled WGS sequence"/>
</dbReference>
<dbReference type="EMBL" id="JAPFRD010000005">
    <property type="protein sequence ID" value="MCW8107690.1"/>
    <property type="molecule type" value="Genomic_DNA"/>
</dbReference>
<proteinExistence type="predicted"/>
<keyword evidence="5" id="KW-1185">Reference proteome</keyword>
<feature type="chain" id="PRO_5047097641" evidence="3">
    <location>
        <begin position="29"/>
        <end position="423"/>
    </location>
</feature>